<comment type="similarity">
    <text evidence="1">Belongs to the HipA Ser/Thr kinase family.</text>
</comment>
<dbReference type="Proteomes" id="UP001596091">
    <property type="component" value="Unassembled WGS sequence"/>
</dbReference>
<dbReference type="PANTHER" id="PTHR37419">
    <property type="entry name" value="SERINE/THREONINE-PROTEIN KINASE TOXIN HIPA"/>
    <property type="match status" value="1"/>
</dbReference>
<keyword evidence="7" id="KW-1185">Reference proteome</keyword>
<comment type="caution">
    <text evidence="6">The sequence shown here is derived from an EMBL/GenBank/DDBJ whole genome shotgun (WGS) entry which is preliminary data.</text>
</comment>
<dbReference type="NCBIfam" id="TIGR03071">
    <property type="entry name" value="couple_hipA"/>
    <property type="match status" value="1"/>
</dbReference>
<name>A0ABW1EL79_9BACT</name>
<evidence type="ECO:0000259" key="4">
    <source>
        <dbReference type="Pfam" id="PF07804"/>
    </source>
</evidence>
<dbReference type="RefSeq" id="WP_263332138.1">
    <property type="nucleotide sequence ID" value="NZ_JAGSYH010000001.1"/>
</dbReference>
<evidence type="ECO:0000313" key="6">
    <source>
        <dbReference type="EMBL" id="MFC5865011.1"/>
    </source>
</evidence>
<dbReference type="CDD" id="cd17808">
    <property type="entry name" value="HipA_Ec_like"/>
    <property type="match status" value="1"/>
</dbReference>
<dbReference type="Pfam" id="PF07804">
    <property type="entry name" value="HipA_C"/>
    <property type="match status" value="1"/>
</dbReference>
<dbReference type="PANTHER" id="PTHR37419:SF1">
    <property type="entry name" value="SERINE_THREONINE-PROTEIN KINASE TOXIN HIPA"/>
    <property type="match status" value="1"/>
</dbReference>
<accession>A0ABW1EL79</accession>
<dbReference type="Pfam" id="PF13657">
    <property type="entry name" value="Couple_hipA"/>
    <property type="match status" value="1"/>
</dbReference>
<feature type="domain" description="HipA N-terminal subdomain 1" evidence="5">
    <location>
        <begin position="8"/>
        <end position="103"/>
    </location>
</feature>
<dbReference type="EMBL" id="JBHSPH010000010">
    <property type="protein sequence ID" value="MFC5865011.1"/>
    <property type="molecule type" value="Genomic_DNA"/>
</dbReference>
<evidence type="ECO:0000256" key="1">
    <source>
        <dbReference type="ARBA" id="ARBA00010164"/>
    </source>
</evidence>
<evidence type="ECO:0000259" key="5">
    <source>
        <dbReference type="Pfam" id="PF13657"/>
    </source>
</evidence>
<evidence type="ECO:0000313" key="7">
    <source>
        <dbReference type="Proteomes" id="UP001596091"/>
    </source>
</evidence>
<evidence type="ECO:0000256" key="2">
    <source>
        <dbReference type="ARBA" id="ARBA00022679"/>
    </source>
</evidence>
<proteinExistence type="inferred from homology"/>
<dbReference type="InterPro" id="IPR012893">
    <property type="entry name" value="HipA-like_C"/>
</dbReference>
<dbReference type="Gene3D" id="1.10.1070.20">
    <property type="match status" value="1"/>
</dbReference>
<protein>
    <submittedName>
        <fullName evidence="6">Type II toxin-antitoxin system HipA family toxin</fullName>
    </submittedName>
</protein>
<evidence type="ECO:0000256" key="3">
    <source>
        <dbReference type="ARBA" id="ARBA00022777"/>
    </source>
</evidence>
<sequence>MTNQLFALLDGREVGTVHYKDSRLSFTYSETWRDDPNAYPLSLSMPLGSATHGHARIEAFLWGLLPDNDRVLQSWGKRFQVSPKNVFRLITHVGEDCAGAVQFVSPERLDTLIAEPNAREIQWLTEENVAERLRTLRADHSAWRAASDTGQFSLAGAQPKTALLFERRRWGVPSGRIPTTHILKPPTGEWDGHAENEHFSLQLARSVGLIVPNSNVLRFQDEIAIVVERYDRARAGNRWVRIHQEDMCQALGLHPTRKYESDGGPGVRRIVELLREQSSSPDEDVQSFLDAIAFNWLIAGTDAHAKNYSLLLGQNGTVRLAPLYDLASILPYSAVDVSKVKLAMKIVGEYRLRNIGLRHWQKLAVELRLDELKLIDRIRTMAQALPDLVTTIQEQIEAQGLSHVTVRRLCTRLKTRASACQKILQFSGSSSRR</sequence>
<dbReference type="InterPro" id="IPR017508">
    <property type="entry name" value="HipA_N1"/>
</dbReference>
<feature type="domain" description="HipA-like C-terminal" evidence="4">
    <location>
        <begin position="152"/>
        <end position="386"/>
    </location>
</feature>
<dbReference type="InterPro" id="IPR052028">
    <property type="entry name" value="HipA_Ser/Thr_kinase"/>
</dbReference>
<organism evidence="6 7">
    <name type="scientific">Acidicapsa dinghuensis</name>
    <dbReference type="NCBI Taxonomy" id="2218256"/>
    <lineage>
        <taxon>Bacteria</taxon>
        <taxon>Pseudomonadati</taxon>
        <taxon>Acidobacteriota</taxon>
        <taxon>Terriglobia</taxon>
        <taxon>Terriglobales</taxon>
        <taxon>Acidobacteriaceae</taxon>
        <taxon>Acidicapsa</taxon>
    </lineage>
</organism>
<keyword evidence="3" id="KW-0418">Kinase</keyword>
<keyword evidence="2" id="KW-0808">Transferase</keyword>
<gene>
    <name evidence="6" type="ORF">ACFPT7_22070</name>
</gene>
<reference evidence="7" key="1">
    <citation type="journal article" date="2019" name="Int. J. Syst. Evol. Microbiol.">
        <title>The Global Catalogue of Microorganisms (GCM) 10K type strain sequencing project: providing services to taxonomists for standard genome sequencing and annotation.</title>
        <authorList>
            <consortium name="The Broad Institute Genomics Platform"/>
            <consortium name="The Broad Institute Genome Sequencing Center for Infectious Disease"/>
            <person name="Wu L."/>
            <person name="Ma J."/>
        </authorList>
    </citation>
    <scope>NUCLEOTIDE SEQUENCE [LARGE SCALE GENOMIC DNA]</scope>
    <source>
        <strain evidence="7">JCM 4087</strain>
    </source>
</reference>